<name>A0A3P6S705_CYLGO</name>
<gene>
    <name evidence="16" type="ORF">CGOC_LOCUS5934</name>
</gene>
<dbReference type="GO" id="GO:0004144">
    <property type="term" value="F:diacylglycerol O-acyltransferase activity"/>
    <property type="evidence" value="ECO:0007669"/>
    <property type="project" value="UniProtKB-EC"/>
</dbReference>
<keyword evidence="11 15" id="KW-1133">Transmembrane helix</keyword>
<comment type="similarity">
    <text evidence="4">Belongs to the diacylglycerol acyltransferase family.</text>
</comment>
<evidence type="ECO:0000256" key="12">
    <source>
        <dbReference type="ARBA" id="ARBA00023098"/>
    </source>
</evidence>
<evidence type="ECO:0000256" key="15">
    <source>
        <dbReference type="SAM" id="Phobius"/>
    </source>
</evidence>
<dbReference type="PANTHER" id="PTHR12317">
    <property type="entry name" value="DIACYLGLYCEROL O-ACYLTRANSFERASE"/>
    <property type="match status" value="1"/>
</dbReference>
<evidence type="ECO:0000256" key="3">
    <source>
        <dbReference type="ARBA" id="ARBA00005189"/>
    </source>
</evidence>
<keyword evidence="13 15" id="KW-0472">Membrane</keyword>
<keyword evidence="12" id="KW-0443">Lipid metabolism</keyword>
<feature type="transmembrane region" description="Helical" evidence="15">
    <location>
        <begin position="20"/>
        <end position="38"/>
    </location>
</feature>
<evidence type="ECO:0000256" key="9">
    <source>
        <dbReference type="ARBA" id="ARBA00022798"/>
    </source>
</evidence>
<keyword evidence="10" id="KW-0256">Endoplasmic reticulum</keyword>
<dbReference type="PANTHER" id="PTHR12317:SF0">
    <property type="entry name" value="ACYLTRANSFERASE"/>
    <property type="match status" value="1"/>
</dbReference>
<evidence type="ECO:0000256" key="7">
    <source>
        <dbReference type="ARBA" id="ARBA00022679"/>
    </source>
</evidence>
<keyword evidence="9" id="KW-0319">Glycerol metabolism</keyword>
<evidence type="ECO:0000256" key="14">
    <source>
        <dbReference type="ARBA" id="ARBA00023315"/>
    </source>
</evidence>
<dbReference type="EC" id="2.3.1.20" evidence="5"/>
<dbReference type="GO" id="GO:0005789">
    <property type="term" value="C:endoplasmic reticulum membrane"/>
    <property type="evidence" value="ECO:0007669"/>
    <property type="project" value="UniProtKB-SubCell"/>
</dbReference>
<evidence type="ECO:0000256" key="11">
    <source>
        <dbReference type="ARBA" id="ARBA00022989"/>
    </source>
</evidence>
<keyword evidence="17" id="KW-1185">Reference proteome</keyword>
<evidence type="ECO:0000256" key="10">
    <source>
        <dbReference type="ARBA" id="ARBA00022824"/>
    </source>
</evidence>
<dbReference type="InterPro" id="IPR007130">
    <property type="entry name" value="DAGAT"/>
</dbReference>
<dbReference type="GO" id="GO:0006071">
    <property type="term" value="P:glycerol metabolic process"/>
    <property type="evidence" value="ECO:0007669"/>
    <property type="project" value="UniProtKB-KW"/>
</dbReference>
<keyword evidence="8 15" id="KW-0812">Transmembrane</keyword>
<comment type="pathway">
    <text evidence="2">Glycerolipid metabolism; triacylglycerol biosynthesis.</text>
</comment>
<dbReference type="GO" id="GO:0019432">
    <property type="term" value="P:triglyceride biosynthetic process"/>
    <property type="evidence" value="ECO:0007669"/>
    <property type="project" value="TreeGrafter"/>
</dbReference>
<evidence type="ECO:0000256" key="1">
    <source>
        <dbReference type="ARBA" id="ARBA00004477"/>
    </source>
</evidence>
<proteinExistence type="inferred from homology"/>
<dbReference type="Pfam" id="PF03982">
    <property type="entry name" value="DAGAT"/>
    <property type="match status" value="1"/>
</dbReference>
<evidence type="ECO:0000256" key="5">
    <source>
        <dbReference type="ARBA" id="ARBA00013244"/>
    </source>
</evidence>
<keyword evidence="14" id="KW-0012">Acyltransferase</keyword>
<evidence type="ECO:0000256" key="2">
    <source>
        <dbReference type="ARBA" id="ARBA00004771"/>
    </source>
</evidence>
<dbReference type="AlphaFoldDB" id="A0A3P6S705"/>
<reference evidence="16 17" key="1">
    <citation type="submission" date="2018-11" db="EMBL/GenBank/DDBJ databases">
        <authorList>
            <consortium name="Pathogen Informatics"/>
        </authorList>
    </citation>
    <scope>NUCLEOTIDE SEQUENCE [LARGE SCALE GENOMIC DNA]</scope>
</reference>
<evidence type="ECO:0000256" key="8">
    <source>
        <dbReference type="ARBA" id="ARBA00022692"/>
    </source>
</evidence>
<keyword evidence="6" id="KW-0444">Lipid biosynthesis</keyword>
<protein>
    <recommendedName>
        <fullName evidence="5">diacylglycerol O-acyltransferase</fullName>
        <ecNumber evidence="5">2.3.1.20</ecNumber>
    </recommendedName>
</protein>
<evidence type="ECO:0000256" key="4">
    <source>
        <dbReference type="ARBA" id="ARBA00005420"/>
    </source>
</evidence>
<evidence type="ECO:0000313" key="16">
    <source>
        <dbReference type="EMBL" id="VDK64833.1"/>
    </source>
</evidence>
<sequence length="251" mass="28935">MTQLLGIDFAPLNIPWERRLQTLGAIHFVMLSLILPVLTMLLPIYLFFSRLWPLVVAYSVWLYYDWDSPKRGAYRSTWFMRQRIHDWYANYFPVKLHKTAELSPDENYLIGSHPHGIISMSAFVNFATNGTGILEMFPKIDFHLCTLVGQFYTPVRREWGLLHGMIDCSRESLTHILTGKKGKACVLVIGGAEEALDAHPGHHILTIHKRKGFIRLALMTGAQLIPCYSFGENEIYDQVIFVNRYNQLSDF</sequence>
<evidence type="ECO:0000256" key="6">
    <source>
        <dbReference type="ARBA" id="ARBA00022516"/>
    </source>
</evidence>
<dbReference type="EMBL" id="UYRV01018534">
    <property type="protein sequence ID" value="VDK64833.1"/>
    <property type="molecule type" value="Genomic_DNA"/>
</dbReference>
<comment type="pathway">
    <text evidence="3">Lipid metabolism.</text>
</comment>
<dbReference type="Proteomes" id="UP000271889">
    <property type="component" value="Unassembled WGS sequence"/>
</dbReference>
<organism evidence="16 17">
    <name type="scientific">Cylicostephanus goldi</name>
    <name type="common">Nematode worm</name>
    <dbReference type="NCBI Taxonomy" id="71465"/>
    <lineage>
        <taxon>Eukaryota</taxon>
        <taxon>Metazoa</taxon>
        <taxon>Ecdysozoa</taxon>
        <taxon>Nematoda</taxon>
        <taxon>Chromadorea</taxon>
        <taxon>Rhabditida</taxon>
        <taxon>Rhabditina</taxon>
        <taxon>Rhabditomorpha</taxon>
        <taxon>Strongyloidea</taxon>
        <taxon>Strongylidae</taxon>
        <taxon>Cylicostephanus</taxon>
    </lineage>
</organism>
<accession>A0A3P6S705</accession>
<comment type="subcellular location">
    <subcellularLocation>
        <location evidence="1">Endoplasmic reticulum membrane</location>
        <topology evidence="1">Multi-pass membrane protein</topology>
    </subcellularLocation>
</comment>
<evidence type="ECO:0000256" key="13">
    <source>
        <dbReference type="ARBA" id="ARBA00023136"/>
    </source>
</evidence>
<keyword evidence="7" id="KW-0808">Transferase</keyword>
<dbReference type="CDD" id="cd07987">
    <property type="entry name" value="LPLAT_MGAT-like"/>
    <property type="match status" value="1"/>
</dbReference>
<evidence type="ECO:0000313" key="17">
    <source>
        <dbReference type="Proteomes" id="UP000271889"/>
    </source>
</evidence>
<dbReference type="OrthoDB" id="264532at2759"/>